<dbReference type="PANTHER" id="PTHR30404:SF7">
    <property type="entry name" value="CELL WALL AMIDASE LYTH-RELATED"/>
    <property type="match status" value="1"/>
</dbReference>
<dbReference type="AlphaFoldDB" id="A0A9X1THS3"/>
<organism evidence="5 6">
    <name type="scientific">Dyadobacter chenwenxiniae</name>
    <dbReference type="NCBI Taxonomy" id="2906456"/>
    <lineage>
        <taxon>Bacteria</taxon>
        <taxon>Pseudomonadati</taxon>
        <taxon>Bacteroidota</taxon>
        <taxon>Cytophagia</taxon>
        <taxon>Cytophagales</taxon>
        <taxon>Spirosomataceae</taxon>
        <taxon>Dyadobacter</taxon>
    </lineage>
</organism>
<dbReference type="Pfam" id="PF01520">
    <property type="entry name" value="Amidase_3"/>
    <property type="match status" value="1"/>
</dbReference>
<evidence type="ECO:0000256" key="3">
    <source>
        <dbReference type="SAM" id="SignalP"/>
    </source>
</evidence>
<evidence type="ECO:0000313" key="6">
    <source>
        <dbReference type="Proteomes" id="UP001139000"/>
    </source>
</evidence>
<dbReference type="Proteomes" id="UP001139000">
    <property type="component" value="Unassembled WGS sequence"/>
</dbReference>
<dbReference type="EMBL" id="JAJTTC010000011">
    <property type="protein sequence ID" value="MCF0065427.1"/>
    <property type="molecule type" value="Genomic_DNA"/>
</dbReference>
<dbReference type="GO" id="GO:0008745">
    <property type="term" value="F:N-acetylmuramoyl-L-alanine amidase activity"/>
    <property type="evidence" value="ECO:0007669"/>
    <property type="project" value="UniProtKB-EC"/>
</dbReference>
<evidence type="ECO:0000256" key="2">
    <source>
        <dbReference type="ARBA" id="ARBA00011901"/>
    </source>
</evidence>
<proteinExistence type="predicted"/>
<evidence type="ECO:0000313" key="5">
    <source>
        <dbReference type="EMBL" id="MCF0065427.1"/>
    </source>
</evidence>
<name>A0A9X1THS3_9BACT</name>
<dbReference type="PANTHER" id="PTHR30404">
    <property type="entry name" value="N-ACETYLMURAMOYL-L-ALANINE AMIDASE"/>
    <property type="match status" value="1"/>
</dbReference>
<keyword evidence="6" id="KW-1185">Reference proteome</keyword>
<evidence type="ECO:0000259" key="4">
    <source>
        <dbReference type="SMART" id="SM00646"/>
    </source>
</evidence>
<dbReference type="SUPFAM" id="SSF53187">
    <property type="entry name" value="Zn-dependent exopeptidases"/>
    <property type="match status" value="1"/>
</dbReference>
<dbReference type="InterPro" id="IPR050695">
    <property type="entry name" value="N-acetylmuramoyl_amidase_3"/>
</dbReference>
<protein>
    <recommendedName>
        <fullName evidence="2">N-acetylmuramoyl-L-alanine amidase</fullName>
        <ecNumber evidence="2">3.5.1.28</ecNumber>
    </recommendedName>
</protein>
<evidence type="ECO:0000256" key="1">
    <source>
        <dbReference type="ARBA" id="ARBA00001561"/>
    </source>
</evidence>
<comment type="catalytic activity">
    <reaction evidence="1">
        <text>Hydrolyzes the link between N-acetylmuramoyl residues and L-amino acid residues in certain cell-wall glycopeptides.</text>
        <dbReference type="EC" id="3.5.1.28"/>
    </reaction>
</comment>
<feature type="chain" id="PRO_5040784778" description="N-acetylmuramoyl-L-alanine amidase" evidence="3">
    <location>
        <begin position="23"/>
        <end position="331"/>
    </location>
</feature>
<sequence length="331" mass="36657">MKKFFLLLLILMALATAGFSQKTTQSLKGKTICIDPGHGGTALTDSYRVGPTGEREEWVNLRVGSMLQKMLQEKGATVIMTRTEDKVVTLPERAKIAVDNKADVFVSIHHNATADSSVNFPIIYFHGNASENAASVDLGKALASRLLIHLHQPDSPVSLVSDFTVFATSGASVLRNTYGIPAILAEASFFTNAGEEQKLKQESHNRHEAKAYMEALEAFFTKPIAKIEVKNSKVPAIPPFIVFQEAERMTPIAKRWKQDFLDAEHLMTREDPASLNTAYDLFTRSARSFPDSPVAAQCHASRAKILALQSKNTEAAQEAQRVNEYYVNFRR</sequence>
<dbReference type="EC" id="3.5.1.28" evidence="2"/>
<dbReference type="InterPro" id="IPR002508">
    <property type="entry name" value="MurNAc-LAA_cat"/>
</dbReference>
<gene>
    <name evidence="5" type="ORF">LXM26_28185</name>
</gene>
<dbReference type="GO" id="GO:0030288">
    <property type="term" value="C:outer membrane-bounded periplasmic space"/>
    <property type="evidence" value="ECO:0007669"/>
    <property type="project" value="TreeGrafter"/>
</dbReference>
<dbReference type="Gene3D" id="3.40.630.40">
    <property type="entry name" value="Zn-dependent exopeptidases"/>
    <property type="match status" value="1"/>
</dbReference>
<dbReference type="RefSeq" id="WP_234658411.1">
    <property type="nucleotide sequence ID" value="NZ_CP094997.1"/>
</dbReference>
<dbReference type="CDD" id="cd02696">
    <property type="entry name" value="MurNAc-LAA"/>
    <property type="match status" value="1"/>
</dbReference>
<dbReference type="GO" id="GO:0009253">
    <property type="term" value="P:peptidoglycan catabolic process"/>
    <property type="evidence" value="ECO:0007669"/>
    <property type="project" value="InterPro"/>
</dbReference>
<feature type="domain" description="MurNAc-LAA" evidence="4">
    <location>
        <begin position="94"/>
        <end position="217"/>
    </location>
</feature>
<keyword evidence="3" id="KW-0732">Signal</keyword>
<feature type="signal peptide" evidence="3">
    <location>
        <begin position="1"/>
        <end position="22"/>
    </location>
</feature>
<reference evidence="5" key="1">
    <citation type="submission" date="2021-12" db="EMBL/GenBank/DDBJ databases">
        <title>Novel species in genus Dyadobacter.</title>
        <authorList>
            <person name="Ma C."/>
        </authorList>
    </citation>
    <scope>NUCLEOTIDE SEQUENCE</scope>
    <source>
        <strain evidence="5">LJ419</strain>
    </source>
</reference>
<dbReference type="SMART" id="SM00646">
    <property type="entry name" value="Ami_3"/>
    <property type="match status" value="1"/>
</dbReference>
<comment type="caution">
    <text evidence="5">The sequence shown here is derived from an EMBL/GenBank/DDBJ whole genome shotgun (WGS) entry which is preliminary data.</text>
</comment>
<accession>A0A9X1THS3</accession>